<feature type="domain" description="Transposase IS200-like" evidence="1">
    <location>
        <begin position="6"/>
        <end position="57"/>
    </location>
</feature>
<sequence>MPLLALASSLKGVWARRLRQELPAYIRKYLWGLRFWSPSHSAASCGGAPLGIKYIKNRKHPG</sequence>
<dbReference type="EMBL" id="CP108195">
    <property type="protein sequence ID" value="WTS11175.1"/>
    <property type="molecule type" value="Genomic_DNA"/>
</dbReference>
<protein>
    <submittedName>
        <fullName evidence="2">Transposase</fullName>
    </submittedName>
</protein>
<dbReference type="SUPFAM" id="SSF143422">
    <property type="entry name" value="Transposase IS200-like"/>
    <property type="match status" value="1"/>
</dbReference>
<reference evidence="2" key="1">
    <citation type="submission" date="2022-10" db="EMBL/GenBank/DDBJ databases">
        <title>The complete genomes of actinobacterial strains from the NBC collection.</title>
        <authorList>
            <person name="Joergensen T.S."/>
            <person name="Alvarez Arevalo M."/>
            <person name="Sterndorff E.B."/>
            <person name="Faurdal D."/>
            <person name="Vuksanovic O."/>
            <person name="Mourched A.-S."/>
            <person name="Charusanti P."/>
            <person name="Shaw S."/>
            <person name="Blin K."/>
            <person name="Weber T."/>
        </authorList>
    </citation>
    <scope>NUCLEOTIDE SEQUENCE</scope>
    <source>
        <strain evidence="2">NBC_00119</strain>
    </source>
</reference>
<dbReference type="InterPro" id="IPR002686">
    <property type="entry name" value="Transposase_17"/>
</dbReference>
<dbReference type="InterPro" id="IPR036515">
    <property type="entry name" value="Transposase_17_sf"/>
</dbReference>
<evidence type="ECO:0000259" key="1">
    <source>
        <dbReference type="Pfam" id="PF01797"/>
    </source>
</evidence>
<dbReference type="Gene3D" id="3.30.70.1290">
    <property type="entry name" value="Transposase IS200-like"/>
    <property type="match status" value="1"/>
</dbReference>
<dbReference type="GO" id="GO:0003677">
    <property type="term" value="F:DNA binding"/>
    <property type="evidence" value="ECO:0007669"/>
    <property type="project" value="InterPro"/>
</dbReference>
<dbReference type="AlphaFoldDB" id="A0AAU1TZY0"/>
<name>A0AAU1TZY0_9ACTN</name>
<evidence type="ECO:0000313" key="2">
    <source>
        <dbReference type="EMBL" id="WTS11175.1"/>
    </source>
</evidence>
<dbReference type="GO" id="GO:0006313">
    <property type="term" value="P:DNA transposition"/>
    <property type="evidence" value="ECO:0007669"/>
    <property type="project" value="InterPro"/>
</dbReference>
<dbReference type="GO" id="GO:0004803">
    <property type="term" value="F:transposase activity"/>
    <property type="evidence" value="ECO:0007669"/>
    <property type="project" value="InterPro"/>
</dbReference>
<organism evidence="2">
    <name type="scientific">Streptomyces sp. NBC_00119</name>
    <dbReference type="NCBI Taxonomy" id="2975659"/>
    <lineage>
        <taxon>Bacteria</taxon>
        <taxon>Bacillati</taxon>
        <taxon>Actinomycetota</taxon>
        <taxon>Actinomycetes</taxon>
        <taxon>Kitasatosporales</taxon>
        <taxon>Streptomycetaceae</taxon>
        <taxon>Streptomyces</taxon>
    </lineage>
</organism>
<proteinExistence type="predicted"/>
<accession>A0AAU1TZY0</accession>
<dbReference type="Pfam" id="PF01797">
    <property type="entry name" value="Y1_Tnp"/>
    <property type="match status" value="1"/>
</dbReference>
<gene>
    <name evidence="2" type="ORF">OHU69_08900</name>
</gene>